<feature type="transmembrane region" description="Helical" evidence="1">
    <location>
        <begin position="6"/>
        <end position="27"/>
    </location>
</feature>
<dbReference type="AlphaFoldDB" id="A0A1J1IRT4"/>
<dbReference type="Proteomes" id="UP000183832">
    <property type="component" value="Unassembled WGS sequence"/>
</dbReference>
<name>A0A1J1IRT4_9DIPT</name>
<keyword evidence="1" id="KW-0812">Transmembrane</keyword>
<accession>A0A1J1IRT4</accession>
<organism evidence="2 3">
    <name type="scientific">Clunio marinus</name>
    <dbReference type="NCBI Taxonomy" id="568069"/>
    <lineage>
        <taxon>Eukaryota</taxon>
        <taxon>Metazoa</taxon>
        <taxon>Ecdysozoa</taxon>
        <taxon>Arthropoda</taxon>
        <taxon>Hexapoda</taxon>
        <taxon>Insecta</taxon>
        <taxon>Pterygota</taxon>
        <taxon>Neoptera</taxon>
        <taxon>Endopterygota</taxon>
        <taxon>Diptera</taxon>
        <taxon>Nematocera</taxon>
        <taxon>Chironomoidea</taxon>
        <taxon>Chironomidae</taxon>
        <taxon>Clunio</taxon>
    </lineage>
</organism>
<evidence type="ECO:0000313" key="2">
    <source>
        <dbReference type="EMBL" id="CRL02939.1"/>
    </source>
</evidence>
<keyword evidence="3" id="KW-1185">Reference proteome</keyword>
<evidence type="ECO:0000313" key="3">
    <source>
        <dbReference type="Proteomes" id="UP000183832"/>
    </source>
</evidence>
<reference evidence="2 3" key="1">
    <citation type="submission" date="2015-04" db="EMBL/GenBank/DDBJ databases">
        <authorList>
            <person name="Syromyatnikov M.Y."/>
            <person name="Popov V.N."/>
        </authorList>
    </citation>
    <scope>NUCLEOTIDE SEQUENCE [LARGE SCALE GENOMIC DNA]</scope>
</reference>
<protein>
    <submittedName>
        <fullName evidence="2">CLUMA_CG015976, isoform A</fullName>
    </submittedName>
</protein>
<dbReference type="EMBL" id="CVRI01000058">
    <property type="protein sequence ID" value="CRL02939.1"/>
    <property type="molecule type" value="Genomic_DNA"/>
</dbReference>
<proteinExistence type="predicted"/>
<gene>
    <name evidence="2" type="ORF">CLUMA_CG015976</name>
</gene>
<sequence length="74" mass="8639">MESSYFIPNTFSVISFFYVGSTSLSIYPTLRAYDITYMEIEHENMKFGQELTSIKLYSQCLQKCLLHIFFGTLT</sequence>
<keyword evidence="1" id="KW-0472">Membrane</keyword>
<evidence type="ECO:0000256" key="1">
    <source>
        <dbReference type="SAM" id="Phobius"/>
    </source>
</evidence>
<keyword evidence="1" id="KW-1133">Transmembrane helix</keyword>